<evidence type="ECO:0000256" key="1">
    <source>
        <dbReference type="SAM" id="Phobius"/>
    </source>
</evidence>
<keyword evidence="1" id="KW-0812">Transmembrane</keyword>
<organism evidence="2 3">
    <name type="scientific">Microcosmobacter mediterraneus</name>
    <dbReference type="NCBI Taxonomy" id="3075607"/>
    <lineage>
        <taxon>Bacteria</taxon>
        <taxon>Pseudomonadati</taxon>
        <taxon>Bacteroidota</taxon>
        <taxon>Flavobacteriia</taxon>
        <taxon>Flavobacteriales</taxon>
        <taxon>Flavobacteriaceae</taxon>
        <taxon>Microcosmobacter</taxon>
    </lineage>
</organism>
<proteinExistence type="predicted"/>
<dbReference type="EMBL" id="JAVRIA010000001">
    <property type="protein sequence ID" value="MDT0557522.1"/>
    <property type="molecule type" value="Genomic_DNA"/>
</dbReference>
<evidence type="ECO:0000313" key="2">
    <source>
        <dbReference type="EMBL" id="MDT0557522.1"/>
    </source>
</evidence>
<protein>
    <submittedName>
        <fullName evidence="2">EamA/RhaT family transporter</fullName>
    </submittedName>
</protein>
<sequence length="288" mass="31369">MIYLLLSITASTLIFVIFKLLGKFKINTLQAIVVNYITACFVGLIATDVKFSINDVIEAEWFTGAILLGFLFISIFNVMALTAQRNGLSVSSVASKMSVIIPVVFGIYVYNESIGFQKLLGIIIALIAVYLTSVKKETKANLKTNLWLPVILFFGSGIIDTSVKYIETTYVKEGGIPMFTATIFGVGFIIGLVLLAIQKLNGTLRFTPLSIIGGIILGIVNYCSMYYLLLALNYKDLESSTLFTINNVAIVAISTLIGLLVFKEAISKTNWVGICLALVSIILVTLAI</sequence>
<feature type="transmembrane region" description="Helical" evidence="1">
    <location>
        <begin position="61"/>
        <end position="81"/>
    </location>
</feature>
<dbReference type="Gene3D" id="1.10.3730.20">
    <property type="match status" value="1"/>
</dbReference>
<accession>A0ABU2YIA2</accession>
<reference evidence="2 3" key="1">
    <citation type="submission" date="2023-09" db="EMBL/GenBank/DDBJ databases">
        <authorList>
            <person name="Rey-Velasco X."/>
        </authorList>
    </citation>
    <scope>NUCLEOTIDE SEQUENCE [LARGE SCALE GENOMIC DNA]</scope>
    <source>
        <strain evidence="2 3">W332</strain>
    </source>
</reference>
<name>A0ABU2YIA2_9FLAO</name>
<feature type="transmembrane region" description="Helical" evidence="1">
    <location>
        <begin position="6"/>
        <end position="22"/>
    </location>
</feature>
<feature type="transmembrane region" description="Helical" evidence="1">
    <location>
        <begin position="146"/>
        <end position="166"/>
    </location>
</feature>
<dbReference type="RefSeq" id="WP_311426285.1">
    <property type="nucleotide sequence ID" value="NZ_JAVRIA010000001.1"/>
</dbReference>
<dbReference type="SUPFAM" id="SSF103481">
    <property type="entry name" value="Multidrug resistance efflux transporter EmrE"/>
    <property type="match status" value="2"/>
</dbReference>
<comment type="caution">
    <text evidence="2">The sequence shown here is derived from an EMBL/GenBank/DDBJ whole genome shotgun (WGS) entry which is preliminary data.</text>
</comment>
<evidence type="ECO:0000313" key="3">
    <source>
        <dbReference type="Proteomes" id="UP001259492"/>
    </source>
</evidence>
<keyword evidence="3" id="KW-1185">Reference proteome</keyword>
<dbReference type="Proteomes" id="UP001259492">
    <property type="component" value="Unassembled WGS sequence"/>
</dbReference>
<keyword evidence="1" id="KW-1133">Transmembrane helix</keyword>
<dbReference type="InterPro" id="IPR037185">
    <property type="entry name" value="EmrE-like"/>
</dbReference>
<feature type="transmembrane region" description="Helical" evidence="1">
    <location>
        <begin position="209"/>
        <end position="229"/>
    </location>
</feature>
<gene>
    <name evidence="2" type="ORF">RM697_02605</name>
</gene>
<feature type="transmembrane region" description="Helical" evidence="1">
    <location>
        <begin position="116"/>
        <end position="134"/>
    </location>
</feature>
<feature type="transmembrane region" description="Helical" evidence="1">
    <location>
        <begin position="29"/>
        <end position="49"/>
    </location>
</feature>
<feature type="transmembrane region" description="Helical" evidence="1">
    <location>
        <begin position="178"/>
        <end position="197"/>
    </location>
</feature>
<feature type="transmembrane region" description="Helical" evidence="1">
    <location>
        <begin position="93"/>
        <end position="110"/>
    </location>
</feature>
<feature type="transmembrane region" description="Helical" evidence="1">
    <location>
        <begin position="241"/>
        <end position="262"/>
    </location>
</feature>
<keyword evidence="1" id="KW-0472">Membrane</keyword>
<feature type="transmembrane region" description="Helical" evidence="1">
    <location>
        <begin position="269"/>
        <end position="287"/>
    </location>
</feature>